<reference evidence="1 2" key="1">
    <citation type="submission" date="2018-07" db="EMBL/GenBank/DDBJ databases">
        <title>Genomic Encyclopedia of Type Strains, Phase IV (KMG-IV): sequencing the most valuable type-strain genomes for metagenomic binning, comparative biology and taxonomic classification.</title>
        <authorList>
            <person name="Goeker M."/>
        </authorList>
    </citation>
    <scope>NUCLEOTIDE SEQUENCE [LARGE SCALE GENOMIC DNA]</scope>
    <source>
        <strain evidence="1 2">DSM 21634</strain>
    </source>
</reference>
<gene>
    <name evidence="1" type="ORF">DES41_101634</name>
</gene>
<protein>
    <recommendedName>
        <fullName evidence="3">Galactosyl transferase</fullName>
    </recommendedName>
</protein>
<dbReference type="RefSeq" id="WP_114465815.1">
    <property type="nucleotide sequence ID" value="NZ_QPJK01000001.1"/>
</dbReference>
<dbReference type="EMBL" id="QPJK01000001">
    <property type="protein sequence ID" value="RCW76030.1"/>
    <property type="molecule type" value="Genomic_DNA"/>
</dbReference>
<organism evidence="1 2">
    <name type="scientific">Pseudorhodoferax soli</name>
    <dbReference type="NCBI Taxonomy" id="545864"/>
    <lineage>
        <taxon>Bacteria</taxon>
        <taxon>Pseudomonadati</taxon>
        <taxon>Pseudomonadota</taxon>
        <taxon>Betaproteobacteria</taxon>
        <taxon>Burkholderiales</taxon>
        <taxon>Comamonadaceae</taxon>
    </lineage>
</organism>
<proteinExistence type="predicted"/>
<dbReference type="SUPFAM" id="SSF53448">
    <property type="entry name" value="Nucleotide-diphospho-sugar transferases"/>
    <property type="match status" value="1"/>
</dbReference>
<dbReference type="OrthoDB" id="4614415at2"/>
<dbReference type="Proteomes" id="UP000252884">
    <property type="component" value="Unassembled WGS sequence"/>
</dbReference>
<dbReference type="AlphaFoldDB" id="A0A368Y6X2"/>
<evidence type="ECO:0000313" key="2">
    <source>
        <dbReference type="Proteomes" id="UP000252884"/>
    </source>
</evidence>
<evidence type="ECO:0000313" key="1">
    <source>
        <dbReference type="EMBL" id="RCW76030.1"/>
    </source>
</evidence>
<accession>A0A368Y6X2</accession>
<dbReference type="InterPro" id="IPR029044">
    <property type="entry name" value="Nucleotide-diphossugar_trans"/>
</dbReference>
<keyword evidence="2" id="KW-1185">Reference proteome</keyword>
<evidence type="ECO:0008006" key="3">
    <source>
        <dbReference type="Google" id="ProtNLM"/>
    </source>
</evidence>
<sequence length="268" mass="30010">MTALTFVVPVRHPKNARDWPQLKANLAQTVKSISAQAHPDWRGLIVANTGSDLPPLPDRFGVEWVDFAPNVLHDQGRATKQDFLEAFRLDKGRRVLRGMLSARGSRFFMISDDDDFVSARLAGFAAERPQAHGWRIATGWVWGDGGSVVMRHDNFNRVCGTSLVVRADAYGLPERFEDASADYIKSMLGGHYRVPGFLADRGAPLEDLPFDGAVYRIGQAGSHSMTPGIFKKYIFNREALRDPAQVWSHLKALRPLTASMRREFFGER</sequence>
<comment type="caution">
    <text evidence="1">The sequence shown here is derived from an EMBL/GenBank/DDBJ whole genome shotgun (WGS) entry which is preliminary data.</text>
</comment>
<name>A0A368Y6X2_9BURK</name>